<protein>
    <recommendedName>
        <fullName evidence="7">Phosphatidate cytidylyltransferase, mitochondrial</fullName>
        <ecNumber evidence="6">2.7.7.41</ecNumber>
    </recommendedName>
    <alternativeName>
        <fullName evidence="18">CDP-diacylglycerol synthase</fullName>
    </alternativeName>
</protein>
<evidence type="ECO:0000256" key="1">
    <source>
        <dbReference type="ARBA" id="ARBA00001946"/>
    </source>
</evidence>
<evidence type="ECO:0000256" key="19">
    <source>
        <dbReference type="SAM" id="MobiDB-lite"/>
    </source>
</evidence>
<dbReference type="InterPro" id="IPR015222">
    <property type="entry name" value="Tam41"/>
</dbReference>
<comment type="pathway">
    <text evidence="4">Lipid metabolism.</text>
</comment>
<keyword evidence="11" id="KW-0999">Mitochondrion inner membrane</keyword>
<evidence type="ECO:0000256" key="2">
    <source>
        <dbReference type="ARBA" id="ARBA00004443"/>
    </source>
</evidence>
<keyword evidence="17" id="KW-1208">Phospholipid metabolism</keyword>
<dbReference type="EC" id="2.7.7.41" evidence="6"/>
<dbReference type="GO" id="GO:0004605">
    <property type="term" value="F:phosphatidate cytidylyltransferase activity"/>
    <property type="evidence" value="ECO:0007669"/>
    <property type="project" value="UniProtKB-EC"/>
</dbReference>
<evidence type="ECO:0000313" key="20">
    <source>
        <dbReference type="EMBL" id="PVV00565.1"/>
    </source>
</evidence>
<evidence type="ECO:0000256" key="7">
    <source>
        <dbReference type="ARBA" id="ARBA00018337"/>
    </source>
</evidence>
<evidence type="ECO:0000256" key="14">
    <source>
        <dbReference type="ARBA" id="ARBA00023128"/>
    </source>
</evidence>
<dbReference type="Proteomes" id="UP000245609">
    <property type="component" value="Unassembled WGS sequence"/>
</dbReference>
<dbReference type="EMBL" id="MBFS01001900">
    <property type="protein sequence ID" value="PVV00565.1"/>
    <property type="molecule type" value="Genomic_DNA"/>
</dbReference>
<evidence type="ECO:0000256" key="3">
    <source>
        <dbReference type="ARBA" id="ARBA00005119"/>
    </source>
</evidence>
<evidence type="ECO:0000256" key="18">
    <source>
        <dbReference type="ARBA" id="ARBA00029893"/>
    </source>
</evidence>
<comment type="caution">
    <text evidence="20">The sequence shown here is derived from an EMBL/GenBank/DDBJ whole genome shotgun (WGS) entry which is preliminary data.</text>
</comment>
<reference evidence="20 21" key="1">
    <citation type="journal article" date="2018" name="MBio">
        <title>Comparative Genomics Reveals the Core Gene Toolbox for the Fungus-Insect Symbiosis.</title>
        <authorList>
            <person name="Wang Y."/>
            <person name="Stata M."/>
            <person name="Wang W."/>
            <person name="Stajich J.E."/>
            <person name="White M.M."/>
            <person name="Moncalvo J.M."/>
        </authorList>
    </citation>
    <scope>NUCLEOTIDE SEQUENCE [LARGE SCALE GENOMIC DNA]</scope>
    <source>
        <strain evidence="20 21">SC-DP-2</strain>
    </source>
</reference>
<dbReference type="GO" id="GO:0005743">
    <property type="term" value="C:mitochondrial inner membrane"/>
    <property type="evidence" value="ECO:0007669"/>
    <property type="project" value="UniProtKB-SubCell"/>
</dbReference>
<dbReference type="GO" id="GO:0032049">
    <property type="term" value="P:cardiolipin biosynthetic process"/>
    <property type="evidence" value="ECO:0007669"/>
    <property type="project" value="InterPro"/>
</dbReference>
<dbReference type="Pfam" id="PF09139">
    <property type="entry name" value="Tam41_Mmp37"/>
    <property type="match status" value="1"/>
</dbReference>
<organism evidence="20 21">
    <name type="scientific">Smittium megazygosporum</name>
    <dbReference type="NCBI Taxonomy" id="133381"/>
    <lineage>
        <taxon>Eukaryota</taxon>
        <taxon>Fungi</taxon>
        <taxon>Fungi incertae sedis</taxon>
        <taxon>Zoopagomycota</taxon>
        <taxon>Kickxellomycotina</taxon>
        <taxon>Harpellomycetes</taxon>
        <taxon>Harpellales</taxon>
        <taxon>Legeriomycetaceae</taxon>
        <taxon>Smittium</taxon>
    </lineage>
</organism>
<name>A0A2T9Z7P7_9FUNG</name>
<evidence type="ECO:0000256" key="15">
    <source>
        <dbReference type="ARBA" id="ARBA00023136"/>
    </source>
</evidence>
<evidence type="ECO:0000256" key="9">
    <source>
        <dbReference type="ARBA" id="ARBA00022679"/>
    </source>
</evidence>
<gene>
    <name evidence="20" type="ORF">BB560_005050</name>
</gene>
<evidence type="ECO:0000256" key="16">
    <source>
        <dbReference type="ARBA" id="ARBA00023209"/>
    </source>
</evidence>
<keyword evidence="9" id="KW-0808">Transferase</keyword>
<evidence type="ECO:0000256" key="6">
    <source>
        <dbReference type="ARBA" id="ARBA00012487"/>
    </source>
</evidence>
<dbReference type="GO" id="GO:0016024">
    <property type="term" value="P:CDP-diacylglycerol biosynthetic process"/>
    <property type="evidence" value="ECO:0007669"/>
    <property type="project" value="UniProtKB-UniPathway"/>
</dbReference>
<dbReference type="PANTHER" id="PTHR13619:SF0">
    <property type="entry name" value="PHOSPHATIDATE CYTIDYLYLTRANSFERASE, MITOCHONDRIAL"/>
    <property type="match status" value="1"/>
</dbReference>
<comment type="pathway">
    <text evidence="3">Phospholipid metabolism; CDP-diacylglycerol biosynthesis; CDP-diacylglycerol from sn-glycerol 3-phosphate: step 3/3.</text>
</comment>
<accession>A0A2T9Z7P7</accession>
<evidence type="ECO:0000256" key="13">
    <source>
        <dbReference type="ARBA" id="ARBA00023098"/>
    </source>
</evidence>
<sequence>MSTFMSARIRFLPAFRLSLRTFPSASFSSTHRPSQSAHKSNFDLDTSSKLDDSFLLFSKPDSLKPENSTSSDKQSVEPPLNPETVVDELLNVKEKASSRLFVRRFAAAIQDEDISESVKRVADESTSFVKKQLLRERLLEAQEAIQYRETMKYTKENLSKIVNTFNAPIRYAFAYGSAVYPQASYAAKRPMVDLIFVVSHPEHWHSINMAQNPSHYSFLKYFGSGAVSLVQQKLGAGVYYNPYVTINGTLLKYGVVSVDTLTSDLLEWDSLYLAGRMHKPTLTLNSDKFINLCAQVNLTNALRIALLMLPKNFTELELFKQIVSISYIGDRRFSFGGENPRKIDNIVQAQINVLRDLYSSSIEGMPNLQYIGVNFLQQDMDVATRAMLFNKLPKKPYNNIKQLFKTKLNLAPSTKSSEMFVANENIPDITRLAIKSIVSWPSISQSAKGLLTAGLSNSLKYVSEKKQKSRM</sequence>
<evidence type="ECO:0000256" key="12">
    <source>
        <dbReference type="ARBA" id="ARBA00022842"/>
    </source>
</evidence>
<keyword evidence="13" id="KW-0443">Lipid metabolism</keyword>
<evidence type="ECO:0000256" key="5">
    <source>
        <dbReference type="ARBA" id="ARBA00005458"/>
    </source>
</evidence>
<evidence type="ECO:0000256" key="10">
    <source>
        <dbReference type="ARBA" id="ARBA00022695"/>
    </source>
</evidence>
<evidence type="ECO:0000256" key="8">
    <source>
        <dbReference type="ARBA" id="ARBA00022516"/>
    </source>
</evidence>
<keyword evidence="21" id="KW-1185">Reference proteome</keyword>
<comment type="cofactor">
    <cofactor evidence="1">
        <name>Mg(2+)</name>
        <dbReference type="ChEBI" id="CHEBI:18420"/>
    </cofactor>
</comment>
<evidence type="ECO:0000256" key="11">
    <source>
        <dbReference type="ARBA" id="ARBA00022792"/>
    </source>
</evidence>
<evidence type="ECO:0000256" key="17">
    <source>
        <dbReference type="ARBA" id="ARBA00023264"/>
    </source>
</evidence>
<feature type="region of interest" description="Disordered" evidence="19">
    <location>
        <begin position="61"/>
        <end position="82"/>
    </location>
</feature>
<keyword evidence="15" id="KW-0472">Membrane</keyword>
<dbReference type="OrthoDB" id="341477at2759"/>
<dbReference type="AlphaFoldDB" id="A0A2T9Z7P7"/>
<keyword evidence="10" id="KW-0548">Nucleotidyltransferase</keyword>
<dbReference type="STRING" id="133381.A0A2T9Z7P7"/>
<dbReference type="UniPathway" id="UPA00557">
    <property type="reaction ID" value="UER00614"/>
</dbReference>
<evidence type="ECO:0000313" key="21">
    <source>
        <dbReference type="Proteomes" id="UP000245609"/>
    </source>
</evidence>
<keyword evidence="16" id="KW-0594">Phospholipid biosynthesis</keyword>
<keyword evidence="14" id="KW-0496">Mitochondrion</keyword>
<evidence type="ECO:0000256" key="4">
    <source>
        <dbReference type="ARBA" id="ARBA00005189"/>
    </source>
</evidence>
<dbReference type="PANTHER" id="PTHR13619">
    <property type="entry name" value="PHOSPHATIDATE CYTIDYLYLTRANSFERASE, MITOCHONDRIAL"/>
    <property type="match status" value="1"/>
</dbReference>
<proteinExistence type="inferred from homology"/>
<comment type="similarity">
    <text evidence="5">Belongs to the TAM41 family.</text>
</comment>
<keyword evidence="8" id="KW-0444">Lipid biosynthesis</keyword>
<keyword evidence="12" id="KW-0460">Magnesium</keyword>
<comment type="subcellular location">
    <subcellularLocation>
        <location evidence="2">Mitochondrion inner membrane</location>
        <topology evidence="2">Peripheral membrane protein</topology>
        <orientation evidence="2">Matrix side</orientation>
    </subcellularLocation>
</comment>